<keyword evidence="1" id="KW-0472">Membrane</keyword>
<dbReference type="GO" id="GO:0005886">
    <property type="term" value="C:plasma membrane"/>
    <property type="evidence" value="ECO:0007669"/>
    <property type="project" value="TreeGrafter"/>
</dbReference>
<feature type="transmembrane region" description="Helical" evidence="1">
    <location>
        <begin position="12"/>
        <end position="30"/>
    </location>
</feature>
<sequence>MTRDAETLRMLGKVVVDAFIFVVLGIAVYFTRHLWQPFQRGFFCGDESLMYPYRDDTISTVVLHVVGASLPCVTIIVCEYIVLRNHKGDKYCLGIRIPAWAQGTYCTLVSFFLGLVYTELATNIAKNTIGRPRPHFFDYSGRASVAGSRSKALDARSEVKTFAGRYPSAVE</sequence>
<comment type="caution">
    <text evidence="2">The sequence shown here is derived from an EMBL/GenBank/DDBJ whole genome shotgun (WGS) entry which is preliminary data.</text>
</comment>
<keyword evidence="1" id="KW-0812">Transmembrane</keyword>
<gene>
    <name evidence="2" type="primary">wun</name>
    <name evidence="2" type="ORF">EVAR_77253_1</name>
</gene>
<dbReference type="Gene3D" id="1.20.144.10">
    <property type="entry name" value="Phosphatidic acid phosphatase type 2/haloperoxidase"/>
    <property type="match status" value="1"/>
</dbReference>
<evidence type="ECO:0000313" key="2">
    <source>
        <dbReference type="EMBL" id="GBP27239.1"/>
    </source>
</evidence>
<dbReference type="PANTHER" id="PTHR10165">
    <property type="entry name" value="LIPID PHOSPHATE PHOSPHATASE"/>
    <property type="match status" value="1"/>
</dbReference>
<keyword evidence="1" id="KW-1133">Transmembrane helix</keyword>
<dbReference type="GO" id="GO:0008195">
    <property type="term" value="F:phosphatidate phosphatase activity"/>
    <property type="evidence" value="ECO:0007669"/>
    <property type="project" value="TreeGrafter"/>
</dbReference>
<keyword evidence="3" id="KW-1185">Reference proteome</keyword>
<accession>A0A4C1ULN8</accession>
<evidence type="ECO:0000256" key="1">
    <source>
        <dbReference type="SAM" id="Phobius"/>
    </source>
</evidence>
<reference evidence="2 3" key="1">
    <citation type="journal article" date="2019" name="Commun. Biol.">
        <title>The bagworm genome reveals a unique fibroin gene that provides high tensile strength.</title>
        <authorList>
            <person name="Kono N."/>
            <person name="Nakamura H."/>
            <person name="Ohtoshi R."/>
            <person name="Tomita M."/>
            <person name="Numata K."/>
            <person name="Arakawa K."/>
        </authorList>
    </citation>
    <scope>NUCLEOTIDE SEQUENCE [LARGE SCALE GENOMIC DNA]</scope>
</reference>
<dbReference type="EMBL" id="BGZK01000191">
    <property type="protein sequence ID" value="GBP27239.1"/>
    <property type="molecule type" value="Genomic_DNA"/>
</dbReference>
<name>A0A4C1ULN8_EUMVA</name>
<dbReference type="OrthoDB" id="8907274at2759"/>
<dbReference type="InterPro" id="IPR036938">
    <property type="entry name" value="PAP2/HPO_sf"/>
</dbReference>
<dbReference type="InterPro" id="IPR043216">
    <property type="entry name" value="PAP-like"/>
</dbReference>
<evidence type="ECO:0000313" key="3">
    <source>
        <dbReference type="Proteomes" id="UP000299102"/>
    </source>
</evidence>
<dbReference type="STRING" id="151549.A0A4C1ULN8"/>
<protein>
    <submittedName>
        <fullName evidence="2">Phosphatidate phosphatase</fullName>
    </submittedName>
</protein>
<feature type="transmembrane region" description="Helical" evidence="1">
    <location>
        <begin position="61"/>
        <end position="83"/>
    </location>
</feature>
<dbReference type="PANTHER" id="PTHR10165:SF103">
    <property type="entry name" value="PHOSPHOLIPID PHOSPHATASE HOMOLOG 1.2 HOMOLOG"/>
    <property type="match status" value="1"/>
</dbReference>
<dbReference type="GO" id="GO:0006644">
    <property type="term" value="P:phospholipid metabolic process"/>
    <property type="evidence" value="ECO:0007669"/>
    <property type="project" value="InterPro"/>
</dbReference>
<dbReference type="GO" id="GO:0046839">
    <property type="term" value="P:phospholipid dephosphorylation"/>
    <property type="evidence" value="ECO:0007669"/>
    <property type="project" value="TreeGrafter"/>
</dbReference>
<proteinExistence type="predicted"/>
<dbReference type="SUPFAM" id="SSF48317">
    <property type="entry name" value="Acid phosphatase/Vanadium-dependent haloperoxidase"/>
    <property type="match status" value="1"/>
</dbReference>
<organism evidence="2 3">
    <name type="scientific">Eumeta variegata</name>
    <name type="common">Bagworm moth</name>
    <name type="synonym">Eumeta japonica</name>
    <dbReference type="NCBI Taxonomy" id="151549"/>
    <lineage>
        <taxon>Eukaryota</taxon>
        <taxon>Metazoa</taxon>
        <taxon>Ecdysozoa</taxon>
        <taxon>Arthropoda</taxon>
        <taxon>Hexapoda</taxon>
        <taxon>Insecta</taxon>
        <taxon>Pterygota</taxon>
        <taxon>Neoptera</taxon>
        <taxon>Endopterygota</taxon>
        <taxon>Lepidoptera</taxon>
        <taxon>Glossata</taxon>
        <taxon>Ditrysia</taxon>
        <taxon>Tineoidea</taxon>
        <taxon>Psychidae</taxon>
        <taxon>Oiketicinae</taxon>
        <taxon>Eumeta</taxon>
    </lineage>
</organism>
<dbReference type="GO" id="GO:0007165">
    <property type="term" value="P:signal transduction"/>
    <property type="evidence" value="ECO:0007669"/>
    <property type="project" value="TreeGrafter"/>
</dbReference>
<dbReference type="AlphaFoldDB" id="A0A4C1ULN8"/>
<dbReference type="Proteomes" id="UP000299102">
    <property type="component" value="Unassembled WGS sequence"/>
</dbReference>